<evidence type="ECO:0000313" key="2">
    <source>
        <dbReference type="EMBL" id="KAF7271325.1"/>
    </source>
</evidence>
<evidence type="ECO:0000313" key="3">
    <source>
        <dbReference type="Proteomes" id="UP000625711"/>
    </source>
</evidence>
<accession>A0A834HZA4</accession>
<feature type="region of interest" description="Disordered" evidence="1">
    <location>
        <begin position="66"/>
        <end position="94"/>
    </location>
</feature>
<keyword evidence="3" id="KW-1185">Reference proteome</keyword>
<reference evidence="2" key="1">
    <citation type="submission" date="2020-08" db="EMBL/GenBank/DDBJ databases">
        <title>Genome sequencing and assembly of the red palm weevil Rhynchophorus ferrugineus.</title>
        <authorList>
            <person name="Dias G.B."/>
            <person name="Bergman C.M."/>
            <person name="Manee M."/>
        </authorList>
    </citation>
    <scope>NUCLEOTIDE SEQUENCE</scope>
    <source>
        <strain evidence="2">AA-2017</strain>
        <tissue evidence="2">Whole larva</tissue>
    </source>
</reference>
<gene>
    <name evidence="2" type="ORF">GWI33_015797</name>
</gene>
<comment type="caution">
    <text evidence="2">The sequence shown here is derived from an EMBL/GenBank/DDBJ whole genome shotgun (WGS) entry which is preliminary data.</text>
</comment>
<dbReference type="Proteomes" id="UP000625711">
    <property type="component" value="Unassembled WGS sequence"/>
</dbReference>
<dbReference type="EMBL" id="JAACXV010013977">
    <property type="protein sequence ID" value="KAF7271325.1"/>
    <property type="molecule type" value="Genomic_DNA"/>
</dbReference>
<feature type="compositionally biased region" description="Basic and acidic residues" evidence="1">
    <location>
        <begin position="71"/>
        <end position="94"/>
    </location>
</feature>
<organism evidence="2 3">
    <name type="scientific">Rhynchophorus ferrugineus</name>
    <name type="common">Red palm weevil</name>
    <name type="synonym">Curculio ferrugineus</name>
    <dbReference type="NCBI Taxonomy" id="354439"/>
    <lineage>
        <taxon>Eukaryota</taxon>
        <taxon>Metazoa</taxon>
        <taxon>Ecdysozoa</taxon>
        <taxon>Arthropoda</taxon>
        <taxon>Hexapoda</taxon>
        <taxon>Insecta</taxon>
        <taxon>Pterygota</taxon>
        <taxon>Neoptera</taxon>
        <taxon>Endopterygota</taxon>
        <taxon>Coleoptera</taxon>
        <taxon>Polyphaga</taxon>
        <taxon>Cucujiformia</taxon>
        <taxon>Curculionidae</taxon>
        <taxon>Dryophthorinae</taxon>
        <taxon>Rhynchophorus</taxon>
    </lineage>
</organism>
<dbReference type="OrthoDB" id="7634573at2759"/>
<proteinExistence type="predicted"/>
<evidence type="ECO:0000256" key="1">
    <source>
        <dbReference type="SAM" id="MobiDB-lite"/>
    </source>
</evidence>
<dbReference type="AlphaFoldDB" id="A0A834HZA4"/>
<name>A0A834HZA4_RHYFE</name>
<protein>
    <submittedName>
        <fullName evidence="2">Uncharacterized protein</fullName>
    </submittedName>
</protein>
<sequence length="137" mass="15678">MATICFRPPPLPPNKKSMLGNGAGRCHKKGALLSSTYLSFLDPSEDVEAIEMTTFKTKKCRKVSHTNSLNRGREGRGMLTRSHSEGHLEQKGLDGEERQLSVSRYMRVLSGSWKNLLNRKLRACDRVFRRFIWLRIT</sequence>